<dbReference type="InterPro" id="IPR013424">
    <property type="entry name" value="Ice-binding_C"/>
</dbReference>
<dbReference type="Proteomes" id="UP001139054">
    <property type="component" value="Unassembled WGS sequence"/>
</dbReference>
<comment type="caution">
    <text evidence="4">The sequence shown here is derived from an EMBL/GenBank/DDBJ whole genome shotgun (WGS) entry which is preliminary data.</text>
</comment>
<accession>A0A9X1RGT4</accession>
<dbReference type="AlphaFoldDB" id="A0A9X1RGT4"/>
<dbReference type="RefSeq" id="WP_237891945.1">
    <property type="nucleotide sequence ID" value="NZ_JAKLTY010000040.1"/>
</dbReference>
<dbReference type="EMBL" id="JAKLTY010000040">
    <property type="protein sequence ID" value="MCG2632376.1"/>
    <property type="molecule type" value="Genomic_DNA"/>
</dbReference>
<keyword evidence="2" id="KW-0732">Signal</keyword>
<gene>
    <name evidence="4" type="ORF">L6654_37820</name>
</gene>
<evidence type="ECO:0000313" key="5">
    <source>
        <dbReference type="Proteomes" id="UP001139054"/>
    </source>
</evidence>
<evidence type="ECO:0000313" key="4">
    <source>
        <dbReference type="EMBL" id="MCG2632376.1"/>
    </source>
</evidence>
<name>A0A9X1RGT4_9BRAD</name>
<evidence type="ECO:0000259" key="3">
    <source>
        <dbReference type="Pfam" id="PF07589"/>
    </source>
</evidence>
<reference evidence="4" key="1">
    <citation type="submission" date="2022-01" db="EMBL/GenBank/DDBJ databases">
        <title>Genome sequnece data of strain Bradyrhizobium sp. nov.</title>
        <authorList>
            <person name="Zhang J."/>
        </authorList>
    </citation>
    <scope>NUCLEOTIDE SEQUENCE</scope>
    <source>
        <strain evidence="4">WYCCWR 13023</strain>
    </source>
</reference>
<dbReference type="Pfam" id="PF07589">
    <property type="entry name" value="PEP-CTERM"/>
    <property type="match status" value="1"/>
</dbReference>
<feature type="signal peptide" evidence="2">
    <location>
        <begin position="1"/>
        <end position="22"/>
    </location>
</feature>
<feature type="chain" id="PRO_5040886861" description="Ice-binding protein C-terminal domain-containing protein" evidence="2">
    <location>
        <begin position="23"/>
        <end position="274"/>
    </location>
</feature>
<evidence type="ECO:0000256" key="2">
    <source>
        <dbReference type="SAM" id="SignalP"/>
    </source>
</evidence>
<proteinExistence type="predicted"/>
<evidence type="ECO:0000256" key="1">
    <source>
        <dbReference type="SAM" id="MobiDB-lite"/>
    </source>
</evidence>
<sequence>MGKFFINILALTWLWLSAPVSAHLRQIPDGNSETSEGSTSQWSGKFADDEFIRTLLAPEGFGSDRWNLEDCRCLQSLQRDRCLSADGASFEPGAHLNETFTLKRDHDAKQKLSACGCSQFIAQASTLGRHSLRYGLNPMLSQAVRLEQKEYLQVETRSILSRYADFRPDQLGCSSASAGASPSAPPILSVSVSGAAYGGGSGGSGGGGGEGGGGRRSPSNQGGALVENNVPEPWRDILSPIPEKPIPAVPEPSTWAMIILGFCGLGTRAYRKRM</sequence>
<organism evidence="4 5">
    <name type="scientific">Bradyrhizobium zhengyangense</name>
    <dbReference type="NCBI Taxonomy" id="2911009"/>
    <lineage>
        <taxon>Bacteria</taxon>
        <taxon>Pseudomonadati</taxon>
        <taxon>Pseudomonadota</taxon>
        <taxon>Alphaproteobacteria</taxon>
        <taxon>Hyphomicrobiales</taxon>
        <taxon>Nitrobacteraceae</taxon>
        <taxon>Bradyrhizobium</taxon>
    </lineage>
</organism>
<feature type="compositionally biased region" description="Gly residues" evidence="1">
    <location>
        <begin position="201"/>
        <end position="215"/>
    </location>
</feature>
<feature type="region of interest" description="Disordered" evidence="1">
    <location>
        <begin position="201"/>
        <end position="229"/>
    </location>
</feature>
<feature type="domain" description="Ice-binding protein C-terminal" evidence="3">
    <location>
        <begin position="248"/>
        <end position="273"/>
    </location>
</feature>
<protein>
    <recommendedName>
        <fullName evidence="3">Ice-binding protein C-terminal domain-containing protein</fullName>
    </recommendedName>
</protein>